<feature type="region of interest" description="Disordered" evidence="1">
    <location>
        <begin position="1164"/>
        <end position="1338"/>
    </location>
</feature>
<feature type="compositionally biased region" description="Pro residues" evidence="1">
    <location>
        <begin position="1226"/>
        <end position="1243"/>
    </location>
</feature>
<evidence type="ECO:0000313" key="3">
    <source>
        <dbReference type="Proteomes" id="UP001341281"/>
    </source>
</evidence>
<feature type="compositionally biased region" description="Pro residues" evidence="1">
    <location>
        <begin position="1171"/>
        <end position="1180"/>
    </location>
</feature>
<feature type="compositionally biased region" description="Basic residues" evidence="1">
    <location>
        <begin position="1354"/>
        <end position="1365"/>
    </location>
</feature>
<dbReference type="Proteomes" id="UP001341281">
    <property type="component" value="Chromosome 04"/>
</dbReference>
<feature type="compositionally biased region" description="Low complexity" evidence="1">
    <location>
        <begin position="1322"/>
        <end position="1332"/>
    </location>
</feature>
<evidence type="ECO:0000256" key="1">
    <source>
        <dbReference type="SAM" id="MobiDB-lite"/>
    </source>
</evidence>
<dbReference type="PANTHER" id="PTHR33103">
    <property type="entry name" value="OS01G0153900 PROTEIN"/>
    <property type="match status" value="1"/>
</dbReference>
<dbReference type="Pfam" id="PF05056">
    <property type="entry name" value="DUF674"/>
    <property type="match status" value="4"/>
</dbReference>
<name>A0AAQ3WSZ8_PASNO</name>
<sequence>MATTKVNTTTTLSMKLLIDSKAQRVLFAEASKDVVDFLFSLLVLPVGAAVKLLGKEAMVGSVGNIYASVEGLDCAYIQPGAAKNALLRPAVLSSPSWSASLLRLPAPPSGQQLRSMYYRCTSIFNSSCRTYITDAYAKPCPTCGNQMTAAVQYLPPAGGQVAAAAAGFVQGVVTYTVMDNLTVMPMSAISSFTLLNAFEVTDLAALEEKTVQLGYNEGLDILRASLHPATATVTAALSLSMKLFIDRKTQQVLFAEAGKEVVDFLFSLLALPFATAAKLLGKDAMVGCVANLFSSVDKLDSTYVLAGASKDSLLCPAVLSPTAGASSSVLRLPEPLSTLTLYRCNGTSYTNCRNYFTYVKSKACPACNYAMATEAKHVSSSGSGQVSVAKGFVQGIVTYTVTDSLTVMPMSANSAISLLNFPVKDLFDLQEKTVQLGYNEVGLSAYHWTLRSYHQFIQACSLSDMAATPTLSMKLLIDRKAQRVLFAEASKEVVDFLFSLLAMPVATAVKLVGKEAMVGCVGNLYASVDKLDSTYLLSPTVLSPAASAANTSVLRLPAPSYGQPKPWYRCTSSGYSNCRSYITDAHGKACPSCGRSMTTAAECLSSSAGSGGSSGQLVAAPSAAKGFVQGIVTYTVLDNLTVTPMSAISSITLLNTFAVRDIGDLQEKTVQLGYNEGLAILKASLQSKSVLTDLLVDTKSQRVLFAEAGKDAVDFLFSLLALPLATAVALIGATSVPGSVGSLYASVERLDGSYVLPGADKAALLRPTVVCGSPAATAASSLLLPPPPSPYGGRSRTYFRCGGGYSGGCSLCVTDAAGQTCPNCRHPMETALEYVPPSSRSSAASLLQREGRAFARGAAKGFVQGVVTYTVLDDLTVTPMSAHLQHHPAGLLNAFAVTDLAALQETTVQLGYRVSSLSVSDMEATATPTLSMKLLIDRKAQRVLFAEASKEVVDFLFSLLALPMATSVKLIGKEAMVGCVGNLYASVDKLDSTYVQTGAAKDSLLSPTVISPANSSVLRLPAPSYGQPKTFYRCSHSYSNCRNYITDTNGKVCPSCSCSMSTAVQYLSSSAGSGSSPGQQVAVQSAGKGFVQGIVTYTVTDNLTVTPMSAISSITLLNTLAVRDIGDLQERTVQLGYNEGLAILKASLQSKSVLTDVFLPPAAPTGVNPKPSVPFLPHAPTPTRSHRAHAHADADAEPTAASRPAAPPPDAPSHPAAHAAPRRGLPAPPRPGAPPPRRPPRPAAPTLASARRPAAPRAPPPPRPAAPPPAAPPRRRPPPRRPPRPAGPPRPDAASPARRAVAPRARQPRPGAPPRRPPRRSPAPAARTPPVRCSCSLCSSGPCRRGRCAVAVAGRRRKEPRRRHPGAASPRAAVQWQAATGRSPGAVTPVFVSPRAAVCVPGRRAEGAPAPPLRFPAAAPSPGAAFPSPSARQGDQAKFRWHNLVVLHCTNSGVQMESSGVMLPKFCLSALGSS</sequence>
<gene>
    <name evidence="2" type="ORF">U9M48_020781</name>
</gene>
<feature type="compositionally biased region" description="Basic residues" evidence="1">
    <location>
        <begin position="1273"/>
        <end position="1283"/>
    </location>
</feature>
<evidence type="ECO:0000313" key="2">
    <source>
        <dbReference type="EMBL" id="WVZ72296.1"/>
    </source>
</evidence>
<protein>
    <submittedName>
        <fullName evidence="2">Uncharacterized protein</fullName>
    </submittedName>
</protein>
<keyword evidence="3" id="KW-1185">Reference proteome</keyword>
<accession>A0AAQ3WSZ8</accession>
<dbReference type="PRINTS" id="PR01217">
    <property type="entry name" value="PRICHEXTENSN"/>
</dbReference>
<dbReference type="InterPro" id="IPR007750">
    <property type="entry name" value="DUF674"/>
</dbReference>
<feature type="compositionally biased region" description="Low complexity" evidence="1">
    <location>
        <begin position="1292"/>
        <end position="1309"/>
    </location>
</feature>
<dbReference type="EMBL" id="CP144748">
    <property type="protein sequence ID" value="WVZ72296.1"/>
    <property type="molecule type" value="Genomic_DNA"/>
</dbReference>
<feature type="region of interest" description="Disordered" evidence="1">
    <location>
        <begin position="1353"/>
        <end position="1372"/>
    </location>
</feature>
<feature type="compositionally biased region" description="Low complexity" evidence="1">
    <location>
        <begin position="1244"/>
        <end position="1255"/>
    </location>
</feature>
<dbReference type="PANTHER" id="PTHR33103:SF53">
    <property type="entry name" value="DUF674 FAMILY PROTEIN"/>
    <property type="match status" value="1"/>
</dbReference>
<reference evidence="2 3" key="1">
    <citation type="submission" date="2024-02" db="EMBL/GenBank/DDBJ databases">
        <title>High-quality chromosome-scale genome assembly of Pensacola bahiagrass (Paspalum notatum Flugge var. saurae).</title>
        <authorList>
            <person name="Vega J.M."/>
            <person name="Podio M."/>
            <person name="Orjuela J."/>
            <person name="Siena L.A."/>
            <person name="Pessino S.C."/>
            <person name="Combes M.C."/>
            <person name="Mariac C."/>
            <person name="Albertini E."/>
            <person name="Pupilli F."/>
            <person name="Ortiz J.P.A."/>
            <person name="Leblanc O."/>
        </authorList>
    </citation>
    <scope>NUCLEOTIDE SEQUENCE [LARGE SCALE GENOMIC DNA]</scope>
    <source>
        <strain evidence="2">R1</strain>
        <tissue evidence="2">Leaf</tissue>
    </source>
</reference>
<organism evidence="2 3">
    <name type="scientific">Paspalum notatum var. saurae</name>
    <dbReference type="NCBI Taxonomy" id="547442"/>
    <lineage>
        <taxon>Eukaryota</taxon>
        <taxon>Viridiplantae</taxon>
        <taxon>Streptophyta</taxon>
        <taxon>Embryophyta</taxon>
        <taxon>Tracheophyta</taxon>
        <taxon>Spermatophyta</taxon>
        <taxon>Magnoliopsida</taxon>
        <taxon>Liliopsida</taxon>
        <taxon>Poales</taxon>
        <taxon>Poaceae</taxon>
        <taxon>PACMAD clade</taxon>
        <taxon>Panicoideae</taxon>
        <taxon>Andropogonodae</taxon>
        <taxon>Paspaleae</taxon>
        <taxon>Paspalinae</taxon>
        <taxon>Paspalum</taxon>
    </lineage>
</organism>
<feature type="compositionally biased region" description="Low complexity" evidence="1">
    <location>
        <begin position="1213"/>
        <end position="1225"/>
    </location>
</feature>
<feature type="compositionally biased region" description="Pro residues" evidence="1">
    <location>
        <begin position="1256"/>
        <end position="1272"/>
    </location>
</feature>
<proteinExistence type="predicted"/>